<accession>Q1J3R5</accession>
<evidence type="ECO:0000313" key="2">
    <source>
        <dbReference type="Proteomes" id="UP000002431"/>
    </source>
</evidence>
<dbReference type="Proteomes" id="UP000002431">
    <property type="component" value="Plasmid pDGEO01"/>
</dbReference>
<organism evidence="1 2">
    <name type="scientific">Deinococcus geothermalis (strain DSM 11300 / CIP 105573 / AG-3a)</name>
    <dbReference type="NCBI Taxonomy" id="319795"/>
    <lineage>
        <taxon>Bacteria</taxon>
        <taxon>Thermotogati</taxon>
        <taxon>Deinococcota</taxon>
        <taxon>Deinococci</taxon>
        <taxon>Deinococcales</taxon>
        <taxon>Deinococcaceae</taxon>
        <taxon>Deinococcus</taxon>
    </lineage>
</organism>
<dbReference type="EMBL" id="CP000358">
    <property type="protein sequence ID" value="ABF43869.1"/>
    <property type="molecule type" value="Genomic_DNA"/>
</dbReference>
<name>Q1J3R5_DEIGD</name>
<keyword evidence="1" id="KW-0614">Plasmid</keyword>
<reference evidence="1" key="1">
    <citation type="submission" date="2006-04" db="EMBL/GenBank/DDBJ databases">
        <title>Complete sequence of plasmid1 pDGEO01 of Deinococcus geothermalis DSM 11300.</title>
        <authorList>
            <consortium name="US DOE Joint Genome Institute"/>
            <person name="Copeland A."/>
            <person name="Lucas S."/>
            <person name="Lapidus A."/>
            <person name="Barry K."/>
            <person name="Detter J.C."/>
            <person name="Glavina del Rio T."/>
            <person name="Hammon N."/>
            <person name="Israni S."/>
            <person name="Dalin E."/>
            <person name="Tice H."/>
            <person name="Pitluck S."/>
            <person name="Brettin T."/>
            <person name="Bruce D."/>
            <person name="Han C."/>
            <person name="Tapia R."/>
            <person name="Saunders E."/>
            <person name="Gilna P."/>
            <person name="Schmutz J."/>
            <person name="Larimer F."/>
            <person name="Land M."/>
            <person name="Hauser L."/>
            <person name="Kyrpides N."/>
            <person name="Kim E."/>
            <person name="Daly M.J."/>
            <person name="Fredrickson J.K."/>
            <person name="Makarova K.S."/>
            <person name="Gaidamakova E.K."/>
            <person name="Zhai M."/>
            <person name="Richardson P."/>
        </authorList>
    </citation>
    <scope>NUCLEOTIDE SEQUENCE</scope>
    <source>
        <strain evidence="1">DSM 11300</strain>
        <plasmid evidence="1">pDGEO01</plasmid>
    </source>
</reference>
<proteinExistence type="predicted"/>
<keyword evidence="2" id="KW-1185">Reference proteome</keyword>
<geneLocation type="plasmid" evidence="1 2">
    <name>pDGEO01</name>
</geneLocation>
<dbReference type="Gene3D" id="2.60.40.10">
    <property type="entry name" value="Immunoglobulins"/>
    <property type="match status" value="1"/>
</dbReference>
<evidence type="ECO:0000313" key="1">
    <source>
        <dbReference type="EMBL" id="ABF43869.1"/>
    </source>
</evidence>
<dbReference type="SUPFAM" id="SSF117074">
    <property type="entry name" value="Hypothetical protein PA1324"/>
    <property type="match status" value="1"/>
</dbReference>
<dbReference type="eggNOG" id="COG1361">
    <property type="taxonomic scope" value="Bacteria"/>
</dbReference>
<dbReference type="AlphaFoldDB" id="Q1J3R5"/>
<dbReference type="eggNOG" id="COG4625">
    <property type="taxonomic scope" value="Bacteria"/>
</dbReference>
<dbReference type="InterPro" id="IPR013783">
    <property type="entry name" value="Ig-like_fold"/>
</dbReference>
<dbReference type="KEGG" id="dge:Dgeo_2435"/>
<protein>
    <submittedName>
        <fullName evidence="1">Uncharacterized protein</fullName>
    </submittedName>
</protein>
<dbReference type="HOGENOM" id="CLU_399405_0_0_0"/>
<gene>
    <name evidence="1" type="ordered locus">Dgeo_2435</name>
</gene>
<sequence length="689" mass="72387">MRKIPLTLCLLGTAAAQQFSNTATLHSFLPTGEEQILPSNAVQLQRGPVCAPTVVRDELGELILNVPGTLFVPYTITQGEVGGTVGLQAEVSAEPGWSSRVAIFEDTNRDGRPDGPALTQLNLNPGEQHRVLLAIGADTAPPSPVQIRLIATCGVRQTTTDPVLVRVQPALVTLPLEHVAGLAQATIGDIVPFTVTLRNPLDVPLKILVDVTLPDFARYVPRADDGAPAVQGHTLRWTVDVPAGGRQSLTYRVAVTAAPSSQLTSVAQARAEYEGAVLSSPSVQASVKLQAGVFDSRGTLIGRVFVDQNGNGQYDAPDLPTAGVRVVLPNGLQTLTDPQGNYTFRQLAPGPWLVALDPATLPSEPADGNLRRSTDVQGLARMDFALQPTTRSAAPPPSTPAAGLQTASSQGFIRFPLPNTVVRGSSQTRVVLEGPSGVPARLRVNGREVPASLLGEQGPGETPGSVRLTYIGVPLQSGQNLLEAQFGDRQEQLPITLAGTPQRLVFRPISVVADGHTPLEVEIAALDAQGQASGQGFVTVQTDLEPTLPDAAPLESGYQLALRDGVARLVLAPLPVGREWTLKAALGNLTAETRLYATTGGQTLALGQGSVGVTFGQDGLAVHGLARGYLEAPLAGGHVRAALDTQGFPAEEDFRLFPVTGSSTEAQLPLRSEDGFAVRYDRADLSAGW</sequence>